<protein>
    <submittedName>
        <fullName evidence="2">Uncharacterized protein</fullName>
    </submittedName>
</protein>
<dbReference type="STRING" id="1317125.SAMN05444128_2065"/>
<proteinExistence type="predicted"/>
<sequence>MSEITNPLFDSERELLERQKEEYKKALMGDVDHLKTQSQQIGKKVAIAGGVLVAGLLLRSLFSGSKKKDKALKGGKAAKQPKRSKKESAIPSSYRYTQEQDDTYTAGIAGYDSFVHEQEDAYTLSSERMPHVQHEQHPQTGVAKSFVNSELMQVISQQLMALLLVYLTKKVEEYLSTVSKNSDIAAAPIEVTEIETIAYTIPEEDAIQQPL</sequence>
<name>A0A1R3XHB1_9BACT</name>
<reference evidence="3" key="1">
    <citation type="submission" date="2017-01" db="EMBL/GenBank/DDBJ databases">
        <authorList>
            <person name="Varghese N."/>
            <person name="Submissions S."/>
        </authorList>
    </citation>
    <scope>NUCLEOTIDE SEQUENCE [LARGE SCALE GENOMIC DNA]</scope>
    <source>
        <strain evidence="3">LP100</strain>
    </source>
</reference>
<accession>A0A1R3XHB1</accession>
<dbReference type="AlphaFoldDB" id="A0A1R3XHB1"/>
<evidence type="ECO:0000256" key="1">
    <source>
        <dbReference type="SAM" id="MobiDB-lite"/>
    </source>
</evidence>
<evidence type="ECO:0000313" key="2">
    <source>
        <dbReference type="EMBL" id="SIT89595.1"/>
    </source>
</evidence>
<keyword evidence="3" id="KW-1185">Reference proteome</keyword>
<feature type="region of interest" description="Disordered" evidence="1">
    <location>
        <begin position="70"/>
        <end position="91"/>
    </location>
</feature>
<dbReference type="Proteomes" id="UP000187181">
    <property type="component" value="Unassembled WGS sequence"/>
</dbReference>
<evidence type="ECO:0000313" key="3">
    <source>
        <dbReference type="Proteomes" id="UP000187181"/>
    </source>
</evidence>
<dbReference type="EMBL" id="FTPP01000002">
    <property type="protein sequence ID" value="SIT89595.1"/>
    <property type="molecule type" value="Genomic_DNA"/>
</dbReference>
<dbReference type="RefSeq" id="WP_076668573.1">
    <property type="nucleotide sequence ID" value="NZ_FTPP01000002.1"/>
</dbReference>
<gene>
    <name evidence="2" type="ORF">SAMN05444128_2065</name>
</gene>
<organism evidence="2 3">
    <name type="scientific">Pontibacter indicus</name>
    <dbReference type="NCBI Taxonomy" id="1317125"/>
    <lineage>
        <taxon>Bacteria</taxon>
        <taxon>Pseudomonadati</taxon>
        <taxon>Bacteroidota</taxon>
        <taxon>Cytophagia</taxon>
        <taxon>Cytophagales</taxon>
        <taxon>Hymenobacteraceae</taxon>
        <taxon>Pontibacter</taxon>
    </lineage>
</organism>
<dbReference type="OrthoDB" id="893350at2"/>